<evidence type="ECO:0000256" key="2">
    <source>
        <dbReference type="ARBA" id="ARBA00022723"/>
    </source>
</evidence>
<dbReference type="InterPro" id="IPR008972">
    <property type="entry name" value="Cupredoxin"/>
</dbReference>
<name>A0AA38XTX9_9EURO</name>
<reference evidence="6" key="1">
    <citation type="submission" date="2022-10" db="EMBL/GenBank/DDBJ databases">
        <title>Culturing micro-colonial fungi from biological soil crusts in the Mojave desert and describing Neophaeococcomyces mojavensis, and introducing the new genera and species Taxawa tesnikishii.</title>
        <authorList>
            <person name="Kurbessoian T."/>
            <person name="Stajich J.E."/>
        </authorList>
    </citation>
    <scope>NUCLEOTIDE SEQUENCE</scope>
    <source>
        <strain evidence="6">TK_35</strain>
    </source>
</reference>
<proteinExistence type="predicted"/>
<dbReference type="InterPro" id="IPR000923">
    <property type="entry name" value="BlueCu_1"/>
</dbReference>
<evidence type="ECO:0000259" key="5">
    <source>
        <dbReference type="Pfam" id="PF00127"/>
    </source>
</evidence>
<dbReference type="NCBIfam" id="TIGR02695">
    <property type="entry name" value="azurin"/>
    <property type="match status" value="1"/>
</dbReference>
<organism evidence="6">
    <name type="scientific">Knufia peltigerae</name>
    <dbReference type="NCBI Taxonomy" id="1002370"/>
    <lineage>
        <taxon>Eukaryota</taxon>
        <taxon>Fungi</taxon>
        <taxon>Dikarya</taxon>
        <taxon>Ascomycota</taxon>
        <taxon>Pezizomycotina</taxon>
        <taxon>Eurotiomycetes</taxon>
        <taxon>Chaetothyriomycetidae</taxon>
        <taxon>Chaetothyriales</taxon>
        <taxon>Trichomeriaceae</taxon>
        <taxon>Knufia</taxon>
    </lineage>
</organism>
<dbReference type="GO" id="GO:0005507">
    <property type="term" value="F:copper ion binding"/>
    <property type="evidence" value="ECO:0007669"/>
    <property type="project" value="InterPro"/>
</dbReference>
<evidence type="ECO:0000256" key="3">
    <source>
        <dbReference type="ARBA" id="ARBA00022982"/>
    </source>
</evidence>
<dbReference type="PANTHER" id="PTHR38439">
    <property type="entry name" value="AURACYANIN-B"/>
    <property type="match status" value="1"/>
</dbReference>
<dbReference type="Gene3D" id="2.60.40.420">
    <property type="entry name" value="Cupredoxins - blue copper proteins"/>
    <property type="match status" value="1"/>
</dbReference>
<dbReference type="PROSITE" id="PS00196">
    <property type="entry name" value="COPPER_BLUE"/>
    <property type="match status" value="1"/>
</dbReference>
<gene>
    <name evidence="6" type="ORF">H2204_011815</name>
</gene>
<dbReference type="InterPro" id="IPR050845">
    <property type="entry name" value="Cu-binding_ET"/>
</dbReference>
<sequence length="159" mass="17121">MAIEPAGDVMMKAWMVAVGLGALMLTPSAMARVCAVSIDSTDQMSFSSREIKVAADCSEVDLTLRHTGRLAATAMGHNWVLTRSADYQPVAMAGMRMTLADSYLPKADKRVLAHTKVIGGGETARVRFSTKGLQKGGDYTFFCSFPGHFAMMKGKFVFG</sequence>
<evidence type="ECO:0000256" key="4">
    <source>
        <dbReference type="ARBA" id="ARBA00023008"/>
    </source>
</evidence>
<keyword evidence="3" id="KW-0249">Electron transport</keyword>
<comment type="caution">
    <text evidence="6">The sequence shown here is derived from an EMBL/GenBank/DDBJ whole genome shotgun (WGS) entry which is preliminary data.</text>
</comment>
<dbReference type="Pfam" id="PF00127">
    <property type="entry name" value="Copper-bind"/>
    <property type="match status" value="1"/>
</dbReference>
<dbReference type="PANTHER" id="PTHR38439:SF2">
    <property type="entry name" value="OUTER MEMBRANE PROTEIN H.8"/>
    <property type="match status" value="1"/>
</dbReference>
<dbReference type="SUPFAM" id="SSF49503">
    <property type="entry name" value="Cupredoxins"/>
    <property type="match status" value="1"/>
</dbReference>
<evidence type="ECO:0000256" key="1">
    <source>
        <dbReference type="ARBA" id="ARBA00022448"/>
    </source>
</evidence>
<dbReference type="EMBL" id="JAPDRN010000113">
    <property type="protein sequence ID" value="KAJ9621777.1"/>
    <property type="molecule type" value="Genomic_DNA"/>
</dbReference>
<dbReference type="AlphaFoldDB" id="A0AA38XTX9"/>
<dbReference type="CDD" id="cd13922">
    <property type="entry name" value="Azurin"/>
    <property type="match status" value="1"/>
</dbReference>
<keyword evidence="2" id="KW-0479">Metal-binding</keyword>
<dbReference type="GO" id="GO:0009055">
    <property type="term" value="F:electron transfer activity"/>
    <property type="evidence" value="ECO:0007669"/>
    <property type="project" value="InterPro"/>
</dbReference>
<evidence type="ECO:0000313" key="6">
    <source>
        <dbReference type="EMBL" id="KAJ9621777.1"/>
    </source>
</evidence>
<keyword evidence="1" id="KW-0813">Transport</keyword>
<protein>
    <recommendedName>
        <fullName evidence="5">Blue (type 1) copper domain-containing protein</fullName>
    </recommendedName>
</protein>
<feature type="domain" description="Blue (type 1) copper" evidence="5">
    <location>
        <begin position="34"/>
        <end position="156"/>
    </location>
</feature>
<keyword evidence="4" id="KW-0186">Copper</keyword>
<accession>A0AA38XTX9</accession>
<dbReference type="InterPro" id="IPR028871">
    <property type="entry name" value="BlueCu_1_BS"/>
</dbReference>
<dbReference type="InterPro" id="IPR014068">
    <property type="entry name" value="Azurin"/>
</dbReference>